<gene>
    <name evidence="4" type="primary">LOC106814166</name>
</gene>
<keyword evidence="1" id="KW-0812">Transmembrane</keyword>
<reference evidence="4" key="1">
    <citation type="submission" date="2025-08" db="UniProtKB">
        <authorList>
            <consortium name="RefSeq"/>
        </authorList>
    </citation>
    <scope>IDENTIFICATION</scope>
</reference>
<feature type="chain" id="PRO_5047399222" evidence="2">
    <location>
        <begin position="20"/>
        <end position="173"/>
    </location>
</feature>
<organism evidence="3 4">
    <name type="scientific">Priapulus caudatus</name>
    <name type="common">Priapulid worm</name>
    <dbReference type="NCBI Taxonomy" id="37621"/>
    <lineage>
        <taxon>Eukaryota</taxon>
        <taxon>Metazoa</taxon>
        <taxon>Ecdysozoa</taxon>
        <taxon>Scalidophora</taxon>
        <taxon>Priapulida</taxon>
        <taxon>Priapulimorpha</taxon>
        <taxon>Priapulimorphida</taxon>
        <taxon>Priapulidae</taxon>
        <taxon>Priapulus</taxon>
    </lineage>
</organism>
<keyword evidence="3" id="KW-1185">Reference proteome</keyword>
<keyword evidence="2" id="KW-0732">Signal</keyword>
<dbReference type="PANTHER" id="PTHR31186">
    <property type="entry name" value="MODULATOR OF SMOOTHENED PROTEIN"/>
    <property type="match status" value="1"/>
</dbReference>
<keyword evidence="1" id="KW-0472">Membrane</keyword>
<dbReference type="RefSeq" id="XP_014673948.1">
    <property type="nucleotide sequence ID" value="XM_014818462.1"/>
</dbReference>
<feature type="signal peptide" evidence="2">
    <location>
        <begin position="1"/>
        <end position="19"/>
    </location>
</feature>
<evidence type="ECO:0000313" key="3">
    <source>
        <dbReference type="Proteomes" id="UP000695022"/>
    </source>
</evidence>
<protein>
    <submittedName>
        <fullName evidence="4">Uncharacterized protein C16orf52 homolog A-like</fullName>
    </submittedName>
</protein>
<dbReference type="GeneID" id="106814166"/>
<keyword evidence="1" id="KW-1133">Transmembrane helix</keyword>
<feature type="transmembrane region" description="Helical" evidence="1">
    <location>
        <begin position="70"/>
        <end position="94"/>
    </location>
</feature>
<dbReference type="Pfam" id="PF18800">
    <property type="entry name" value="Atthog"/>
    <property type="match status" value="1"/>
</dbReference>
<evidence type="ECO:0000313" key="4">
    <source>
        <dbReference type="RefSeq" id="XP_014673948.1"/>
    </source>
</evidence>
<proteinExistence type="predicted"/>
<feature type="transmembrane region" description="Helical" evidence="1">
    <location>
        <begin position="148"/>
        <end position="170"/>
    </location>
</feature>
<feature type="transmembrane region" description="Helical" evidence="1">
    <location>
        <begin position="106"/>
        <end position="128"/>
    </location>
</feature>
<sequence>MDKLSVISGALFLAADVFAVASLALPEWIVPSGSGQWDHGGSSNFGLIQTCINIYGRPEICFYPEAHPEWLLTFILIVLGCLCVTVTCMLLALSFWEYRVVKYARWIGFTGMILFCVAAVIFPIGFQMEEIGGEAYQLPITFQVGKSYIFFVLALWITVISELFAGKVCLPHF</sequence>
<dbReference type="PANTHER" id="PTHR31186:SF1">
    <property type="entry name" value="MODULATOR OF SMOOTHENED PROTEIN"/>
    <property type="match status" value="1"/>
</dbReference>
<evidence type="ECO:0000256" key="1">
    <source>
        <dbReference type="SAM" id="Phobius"/>
    </source>
</evidence>
<accession>A0ABM1EP27</accession>
<evidence type="ECO:0000256" key="2">
    <source>
        <dbReference type="SAM" id="SignalP"/>
    </source>
</evidence>
<name>A0ABM1EP27_PRICU</name>
<dbReference type="InterPro" id="IPR037663">
    <property type="entry name" value="Mosmo"/>
</dbReference>
<dbReference type="Proteomes" id="UP000695022">
    <property type="component" value="Unplaced"/>
</dbReference>